<dbReference type="EC" id="1.1.1.202" evidence="6"/>
<evidence type="ECO:0000256" key="1">
    <source>
        <dbReference type="ARBA" id="ARBA00007358"/>
    </source>
</evidence>
<feature type="domain" description="Alcohol dehydrogenase iron-type/glycerol dehydrogenase GldA" evidence="4">
    <location>
        <begin position="8"/>
        <end position="176"/>
    </location>
</feature>
<name>A0A173YQ30_9FIRM</name>
<dbReference type="STRING" id="187979.ERS852385_01018"/>
<dbReference type="Pfam" id="PF25137">
    <property type="entry name" value="ADH_Fe_C"/>
    <property type="match status" value="1"/>
</dbReference>
<dbReference type="InterPro" id="IPR056798">
    <property type="entry name" value="ADH_Fe_C"/>
</dbReference>
<keyword evidence="7" id="KW-1185">Reference proteome</keyword>
<dbReference type="eggNOG" id="COG1454">
    <property type="taxonomic scope" value="Bacteria"/>
</dbReference>
<dbReference type="FunFam" id="3.40.50.1970:FF:000003">
    <property type="entry name" value="Alcohol dehydrogenase, iron-containing"/>
    <property type="match status" value="1"/>
</dbReference>
<dbReference type="Gene3D" id="3.40.50.1970">
    <property type="match status" value="1"/>
</dbReference>
<dbReference type="GeneID" id="83710406"/>
<dbReference type="EMBL" id="CYYU01000005">
    <property type="protein sequence ID" value="CUN65779.1"/>
    <property type="molecule type" value="Genomic_DNA"/>
</dbReference>
<dbReference type="Pfam" id="PF00465">
    <property type="entry name" value="Fe-ADH"/>
    <property type="match status" value="1"/>
</dbReference>
<accession>A0A173YQ30</accession>
<evidence type="ECO:0000259" key="4">
    <source>
        <dbReference type="Pfam" id="PF00465"/>
    </source>
</evidence>
<dbReference type="Gene3D" id="1.20.1090.10">
    <property type="entry name" value="Dehydroquinate synthase-like - alpha domain"/>
    <property type="match status" value="1"/>
</dbReference>
<dbReference type="PROSITE" id="PS00913">
    <property type="entry name" value="ADH_IRON_1"/>
    <property type="match status" value="1"/>
</dbReference>
<dbReference type="GO" id="GO:0046872">
    <property type="term" value="F:metal ion binding"/>
    <property type="evidence" value="ECO:0007669"/>
    <property type="project" value="InterPro"/>
</dbReference>
<evidence type="ECO:0000313" key="6">
    <source>
        <dbReference type="EMBL" id="CUN65779.1"/>
    </source>
</evidence>
<evidence type="ECO:0000259" key="5">
    <source>
        <dbReference type="Pfam" id="PF25137"/>
    </source>
</evidence>
<dbReference type="FunFam" id="1.20.1090.10:FF:000001">
    <property type="entry name" value="Aldehyde-alcohol dehydrogenase"/>
    <property type="match status" value="1"/>
</dbReference>
<dbReference type="InterPro" id="IPR018211">
    <property type="entry name" value="ADH_Fe_CS"/>
</dbReference>
<dbReference type="OrthoDB" id="1623957at2"/>
<dbReference type="InterPro" id="IPR039697">
    <property type="entry name" value="Alcohol_dehydrogenase_Fe"/>
</dbReference>
<keyword evidence="2 6" id="KW-0560">Oxidoreductase</keyword>
<dbReference type="Proteomes" id="UP000095546">
    <property type="component" value="Unassembled WGS sequence"/>
</dbReference>
<proteinExistence type="inferred from homology"/>
<reference evidence="6 7" key="1">
    <citation type="submission" date="2015-09" db="EMBL/GenBank/DDBJ databases">
        <authorList>
            <consortium name="Pathogen Informatics"/>
        </authorList>
    </citation>
    <scope>NUCLEOTIDE SEQUENCE [LARGE SCALE GENOMIC DNA]</scope>
    <source>
        <strain evidence="6 7">2789STDY5608828</strain>
    </source>
</reference>
<evidence type="ECO:0000256" key="3">
    <source>
        <dbReference type="ARBA" id="ARBA00023027"/>
    </source>
</evidence>
<protein>
    <submittedName>
        <fullName evidence="6">1,3-propanediol dehydrogenase</fullName>
        <ecNumber evidence="6">1.1.1.202</ecNumber>
    </submittedName>
</protein>
<dbReference type="InterPro" id="IPR001670">
    <property type="entry name" value="ADH_Fe/GldA"/>
</dbReference>
<feature type="domain" description="Fe-containing alcohol dehydrogenase-like C-terminal" evidence="5">
    <location>
        <begin position="187"/>
        <end position="388"/>
    </location>
</feature>
<evidence type="ECO:0000313" key="7">
    <source>
        <dbReference type="Proteomes" id="UP000095546"/>
    </source>
</evidence>
<dbReference type="AlphaFoldDB" id="A0A173YQ30"/>
<dbReference type="GO" id="GO:0004022">
    <property type="term" value="F:alcohol dehydrogenase (NAD+) activity"/>
    <property type="evidence" value="ECO:0007669"/>
    <property type="project" value="UniProtKB-ARBA"/>
</dbReference>
<organism evidence="6 7">
    <name type="scientific">Mitsuokella jalaludinii</name>
    <dbReference type="NCBI Taxonomy" id="187979"/>
    <lineage>
        <taxon>Bacteria</taxon>
        <taxon>Bacillati</taxon>
        <taxon>Bacillota</taxon>
        <taxon>Negativicutes</taxon>
        <taxon>Selenomonadales</taxon>
        <taxon>Selenomonadaceae</taxon>
        <taxon>Mitsuokella</taxon>
    </lineage>
</organism>
<gene>
    <name evidence="6" type="primary">dhaT</name>
    <name evidence="6" type="ORF">ERS852385_01018</name>
</gene>
<dbReference type="SUPFAM" id="SSF56796">
    <property type="entry name" value="Dehydroquinate synthase-like"/>
    <property type="match status" value="1"/>
</dbReference>
<dbReference type="RefSeq" id="WP_036375828.1">
    <property type="nucleotide sequence ID" value="NZ_CABIWZ010000005.1"/>
</dbReference>
<dbReference type="PANTHER" id="PTHR11496">
    <property type="entry name" value="ALCOHOL DEHYDROGENASE"/>
    <property type="match status" value="1"/>
</dbReference>
<sequence length="389" mass="41629">MGYTFMVPAKIISGTNVIEELGQHIQGKGTKALIVTDQFMVKFGNAAKVENALAKANIPYVTFAGANSEPTDKIVDAGLKVYREEGCDFLVALGGGSPMDTAKAIMFMSTQPEGKKINEFMHVNIDMPVPYLVAIPTTAGTGSEVTKNTIIADTENNVKMLLGGPSIIPALAVVDPTFTMTAPPSVTAATGIDALCHSIEAYTSRKAQPLTDTFALSAIKKIHKNLPICYKDGKNVEARLQMSIAATEAGIAFNNASVTIVHGMSRPIGALFHIAHGVSNAILLPACMKFAIEENTARFATIARVMGVADDATPDHDAAEAFVAEVTRFCKEVGIPSAESLLEQRGFKKEDFLAQLDKMASDALESGSPQNTMRIPTKEQLIEIYKELF</sequence>
<dbReference type="GO" id="GO:0047516">
    <property type="term" value="F:1,3-propanediol dehydrogenase activity"/>
    <property type="evidence" value="ECO:0007669"/>
    <property type="project" value="UniProtKB-EC"/>
</dbReference>
<dbReference type="PANTHER" id="PTHR11496:SF102">
    <property type="entry name" value="ALCOHOL DEHYDROGENASE 4"/>
    <property type="match status" value="1"/>
</dbReference>
<dbReference type="CDD" id="cd08194">
    <property type="entry name" value="Fe-ADH-like"/>
    <property type="match status" value="1"/>
</dbReference>
<keyword evidence="3" id="KW-0520">NAD</keyword>
<comment type="similarity">
    <text evidence="1">Belongs to the iron-containing alcohol dehydrogenase family.</text>
</comment>
<evidence type="ECO:0000256" key="2">
    <source>
        <dbReference type="ARBA" id="ARBA00023002"/>
    </source>
</evidence>